<protein>
    <submittedName>
        <fullName evidence="3">DUF2897 family protein</fullName>
    </submittedName>
</protein>
<dbReference type="AlphaFoldDB" id="A0A975ALV9"/>
<dbReference type="Proteomes" id="UP000663281">
    <property type="component" value="Chromosome"/>
</dbReference>
<keyword evidence="2" id="KW-0812">Transmembrane</keyword>
<feature type="transmembrane region" description="Helical" evidence="2">
    <location>
        <begin position="6"/>
        <end position="24"/>
    </location>
</feature>
<evidence type="ECO:0000313" key="4">
    <source>
        <dbReference type="Proteomes" id="UP000663281"/>
    </source>
</evidence>
<keyword evidence="2" id="KW-1133">Transmembrane helix</keyword>
<keyword evidence="2" id="KW-0472">Membrane</keyword>
<feature type="compositionally biased region" description="Basic and acidic residues" evidence="1">
    <location>
        <begin position="75"/>
        <end position="91"/>
    </location>
</feature>
<evidence type="ECO:0000256" key="2">
    <source>
        <dbReference type="SAM" id="Phobius"/>
    </source>
</evidence>
<evidence type="ECO:0000313" key="3">
    <source>
        <dbReference type="EMBL" id="QSX31857.1"/>
    </source>
</evidence>
<gene>
    <name evidence="3" type="ORF">JYB88_09505</name>
</gene>
<dbReference type="InterPro" id="IPR021550">
    <property type="entry name" value="DUF2897"/>
</dbReference>
<reference evidence="3 4" key="1">
    <citation type="submission" date="2021-03" db="EMBL/GenBank/DDBJ databases">
        <title>Novel species identification of genus Shewanella.</title>
        <authorList>
            <person name="Liu G."/>
            <person name="Zhang Q."/>
        </authorList>
    </citation>
    <scope>NUCLEOTIDE SEQUENCE [LARGE SCALE GENOMIC DNA]</scope>
    <source>
        <strain evidence="3 4">FJAT-53726</strain>
    </source>
</reference>
<feature type="region of interest" description="Disordered" evidence="1">
    <location>
        <begin position="33"/>
        <end position="91"/>
    </location>
</feature>
<dbReference type="RefSeq" id="WP_207326283.1">
    <property type="nucleotide sequence ID" value="NZ_CP071504.1"/>
</dbReference>
<accession>A0A975ALV9</accession>
<proteinExistence type="predicted"/>
<keyword evidence="4" id="KW-1185">Reference proteome</keyword>
<dbReference type="KEGG" id="scyp:JYB88_09505"/>
<sequence>MSSLEVWLIILLVVGVIASNLAVLKYSAKFKMPQFGDPKKNAKPQEGQPDMHPAEDSAEGSGKNSAAADAETLDETSKAESPKGQSGDKPE</sequence>
<dbReference type="Pfam" id="PF11446">
    <property type="entry name" value="DUF2897"/>
    <property type="match status" value="1"/>
</dbReference>
<name>A0A975ALV9_9GAMM</name>
<dbReference type="EMBL" id="CP071504">
    <property type="protein sequence ID" value="QSX31857.1"/>
    <property type="molecule type" value="Genomic_DNA"/>
</dbReference>
<evidence type="ECO:0000256" key="1">
    <source>
        <dbReference type="SAM" id="MobiDB-lite"/>
    </source>
</evidence>
<organism evidence="3 4">
    <name type="scientific">Shewanella cyperi</name>
    <dbReference type="NCBI Taxonomy" id="2814292"/>
    <lineage>
        <taxon>Bacteria</taxon>
        <taxon>Pseudomonadati</taxon>
        <taxon>Pseudomonadota</taxon>
        <taxon>Gammaproteobacteria</taxon>
        <taxon>Alteromonadales</taxon>
        <taxon>Shewanellaceae</taxon>
        <taxon>Shewanella</taxon>
    </lineage>
</organism>